<dbReference type="KEGG" id="ckw:CKALI_00645"/>
<protein>
    <submittedName>
        <fullName evidence="2">MarR family protein</fullName>
    </submittedName>
</protein>
<dbReference type="InterPro" id="IPR000835">
    <property type="entry name" value="HTH_MarR-typ"/>
</dbReference>
<gene>
    <name evidence="2" type="ORF">CKALI_00645</name>
</gene>
<dbReference type="Gene3D" id="1.10.10.10">
    <property type="entry name" value="Winged helix-like DNA-binding domain superfamily/Winged helix DNA-binding domain"/>
    <property type="match status" value="1"/>
</dbReference>
<reference evidence="3" key="1">
    <citation type="submission" date="2019-11" db="EMBL/GenBank/DDBJ databases">
        <title>Complete genome sequence of Corynebacterium kalinowskii 1959, a novel Corynebacterium species isolated from soil of a small paddock in Vilsendorf, Germany.</title>
        <authorList>
            <person name="Schaffert L."/>
            <person name="Ruwe M."/>
            <person name="Milse J."/>
            <person name="Hanuschka K."/>
            <person name="Ortseifen V."/>
            <person name="Droste J."/>
            <person name="Brandt D."/>
            <person name="Schlueter L."/>
            <person name="Kutter Y."/>
            <person name="Vinke S."/>
            <person name="Viehoefer P."/>
            <person name="Jacob L."/>
            <person name="Luebke N.-C."/>
            <person name="Schulte-Berndt E."/>
            <person name="Hain C."/>
            <person name="Linder M."/>
            <person name="Schmidt P."/>
            <person name="Wollenschlaeger L."/>
            <person name="Luttermann T."/>
            <person name="Thieme E."/>
            <person name="Hassa J."/>
            <person name="Haak M."/>
            <person name="Wittchen M."/>
            <person name="Mentz A."/>
            <person name="Persicke M."/>
            <person name="Busche T."/>
            <person name="Ruckert C."/>
        </authorList>
    </citation>
    <scope>NUCLEOTIDE SEQUENCE [LARGE SCALE GENOMIC DNA]</scope>
    <source>
        <strain evidence="3">1959</strain>
    </source>
</reference>
<proteinExistence type="predicted"/>
<evidence type="ECO:0000313" key="3">
    <source>
        <dbReference type="Proteomes" id="UP000427071"/>
    </source>
</evidence>
<dbReference type="EMBL" id="CP046452">
    <property type="protein sequence ID" value="QGU01030.1"/>
    <property type="molecule type" value="Genomic_DNA"/>
</dbReference>
<keyword evidence="3" id="KW-1185">Reference proteome</keyword>
<dbReference type="GO" id="GO:0003700">
    <property type="term" value="F:DNA-binding transcription factor activity"/>
    <property type="evidence" value="ECO:0007669"/>
    <property type="project" value="InterPro"/>
</dbReference>
<name>A0A6B8VUS7_9CORY</name>
<dbReference type="InterPro" id="IPR036390">
    <property type="entry name" value="WH_DNA-bd_sf"/>
</dbReference>
<accession>A0A6B8VUS7</accession>
<dbReference type="InterPro" id="IPR036388">
    <property type="entry name" value="WH-like_DNA-bd_sf"/>
</dbReference>
<feature type="domain" description="HTH marR-type" evidence="1">
    <location>
        <begin position="16"/>
        <end position="63"/>
    </location>
</feature>
<dbReference type="AlphaFoldDB" id="A0A6B8VUS7"/>
<dbReference type="Pfam" id="PF12802">
    <property type="entry name" value="MarR_2"/>
    <property type="match status" value="1"/>
</dbReference>
<evidence type="ECO:0000313" key="2">
    <source>
        <dbReference type="EMBL" id="QGU01030.1"/>
    </source>
</evidence>
<dbReference type="RefSeq" id="WP_156191469.1">
    <property type="nucleotide sequence ID" value="NZ_CP046452.1"/>
</dbReference>
<dbReference type="SUPFAM" id="SSF46785">
    <property type="entry name" value="Winged helix' DNA-binding domain"/>
    <property type="match status" value="1"/>
</dbReference>
<dbReference type="Proteomes" id="UP000427071">
    <property type="component" value="Chromosome"/>
</dbReference>
<sequence length="305" mass="33422">MQLAFGQIFEKPATPAAQVLHHVRRNPHVGRGDLVKVTGLSQPTITRAVSALSSVGLVRERRDLVNTARPGRPVVPLELATWPAVLVGVALDGDDAVIGCYDSRGRMVREVTVSEFAKNHVCADTLEYIIAAIYRLKGDFTVPIKSIALSAASLHWNDFAAIRDRLEFEFHVPTIACNAAAAIALAEIQQDILQEDVFVLFSENVTAAAYISATGIKVPDRDLTVDEWIEFLTTERRPRQILFSGAYFTDPANRATLRARLTDAFHGDVALRVLRPELETLRTITHALSLAQLSAHPLDLAKGTS</sequence>
<evidence type="ECO:0000259" key="1">
    <source>
        <dbReference type="Pfam" id="PF12802"/>
    </source>
</evidence>
<organism evidence="2 3">
    <name type="scientific">Corynebacterium kalinowskii</name>
    <dbReference type="NCBI Taxonomy" id="2675216"/>
    <lineage>
        <taxon>Bacteria</taxon>
        <taxon>Bacillati</taxon>
        <taxon>Actinomycetota</taxon>
        <taxon>Actinomycetes</taxon>
        <taxon>Mycobacteriales</taxon>
        <taxon>Corynebacteriaceae</taxon>
        <taxon>Corynebacterium</taxon>
    </lineage>
</organism>